<evidence type="ECO:0000313" key="3">
    <source>
        <dbReference type="Proteomes" id="UP000184550"/>
    </source>
</evidence>
<dbReference type="PANTHER" id="PTHR36529">
    <property type="entry name" value="SLL1095 PROTEIN"/>
    <property type="match status" value="1"/>
</dbReference>
<accession>A0A7Z9BHI2</accession>
<dbReference type="RefSeq" id="WP_083617535.1">
    <property type="nucleotide sequence ID" value="NZ_LR734832.1"/>
</dbReference>
<evidence type="ECO:0000313" key="2">
    <source>
        <dbReference type="EMBL" id="VXD11358.1"/>
    </source>
</evidence>
<dbReference type="Gene3D" id="3.90.550.10">
    <property type="entry name" value="Spore Coat Polysaccharide Biosynthesis Protein SpsA, Chain A"/>
    <property type="match status" value="1"/>
</dbReference>
<dbReference type="NCBIfam" id="TIGR04282">
    <property type="entry name" value="glyco_like_cofC"/>
    <property type="match status" value="1"/>
</dbReference>
<dbReference type="Proteomes" id="UP000184550">
    <property type="component" value="Unassembled WGS sequence"/>
</dbReference>
<name>A0A7Z9BHI2_9CYAN</name>
<organism evidence="2 3">
    <name type="scientific">Planktothrix serta PCC 8927</name>
    <dbReference type="NCBI Taxonomy" id="671068"/>
    <lineage>
        <taxon>Bacteria</taxon>
        <taxon>Bacillati</taxon>
        <taxon>Cyanobacteriota</taxon>
        <taxon>Cyanophyceae</taxon>
        <taxon>Oscillatoriophycideae</taxon>
        <taxon>Oscillatoriales</taxon>
        <taxon>Microcoleaceae</taxon>
        <taxon>Planktothrix</taxon>
    </lineage>
</organism>
<feature type="region of interest" description="Disordered" evidence="1">
    <location>
        <begin position="200"/>
        <end position="223"/>
    </location>
</feature>
<evidence type="ECO:0008006" key="4">
    <source>
        <dbReference type="Google" id="ProtNLM"/>
    </source>
</evidence>
<dbReference type="InterPro" id="IPR018641">
    <property type="entry name" value="Trfase_1_rSAM/seldom-assoc"/>
</dbReference>
<dbReference type="OrthoDB" id="9810303at2"/>
<protein>
    <recommendedName>
        <fullName evidence="4">Glycosyltransferase</fullName>
    </recommendedName>
</protein>
<comment type="caution">
    <text evidence="2">The sequence shown here is derived from an EMBL/GenBank/DDBJ whole genome shotgun (WGS) entry which is preliminary data.</text>
</comment>
<gene>
    <name evidence="2" type="ORF">PL8927_140118</name>
</gene>
<reference evidence="2" key="1">
    <citation type="submission" date="2019-10" db="EMBL/GenBank/DDBJ databases">
        <authorList>
            <consortium name="Genoscope - CEA"/>
            <person name="William W."/>
        </authorList>
    </citation>
    <scope>NUCLEOTIDE SEQUENCE [LARGE SCALE GENOMIC DNA]</scope>
    <source>
        <strain evidence="2">BBR_PRJEB10992</strain>
    </source>
</reference>
<feature type="compositionally biased region" description="Basic and acidic residues" evidence="1">
    <location>
        <begin position="200"/>
        <end position="210"/>
    </location>
</feature>
<dbReference type="EMBL" id="CZCU02000046">
    <property type="protein sequence ID" value="VXD11358.1"/>
    <property type="molecule type" value="Genomic_DNA"/>
</dbReference>
<dbReference type="AlphaFoldDB" id="A0A7Z9BHI2"/>
<dbReference type="PANTHER" id="PTHR36529:SF1">
    <property type="entry name" value="GLYCOSYLTRANSFERASE"/>
    <property type="match status" value="1"/>
</dbReference>
<dbReference type="SUPFAM" id="SSF53448">
    <property type="entry name" value="Nucleotide-diphospho-sugar transferases"/>
    <property type="match status" value="1"/>
</dbReference>
<evidence type="ECO:0000256" key="1">
    <source>
        <dbReference type="SAM" id="MobiDB-lite"/>
    </source>
</evidence>
<proteinExistence type="predicted"/>
<keyword evidence="3" id="KW-1185">Reference proteome</keyword>
<dbReference type="InterPro" id="IPR029044">
    <property type="entry name" value="Nucleotide-diphossugar_trans"/>
</dbReference>
<dbReference type="Pfam" id="PF09837">
    <property type="entry name" value="DUF2064"/>
    <property type="match status" value="1"/>
</dbReference>
<feature type="compositionally biased region" description="Polar residues" evidence="1">
    <location>
        <begin position="211"/>
        <end position="223"/>
    </location>
</feature>
<sequence>MKKHLIIFTRYPEPGKTKTRLIPVLGEIGAANLHRQMTEKTLKIARQLQALNSVSIEVRFTGGNLDVMQNWLGSDLIYDAQCFGDLGERMSKAFETAFHEGKTDIITIGTDCPSLTVDILAQGFESLKHHDIVLGPAQDGGYYLIGLKDYFPELFSGISWGTAEVFQKTINRSKMLNLSVGELPLLSDVDRPEDFVFNKFSNNRETDRQKSTVSSQRPASDLS</sequence>